<dbReference type="OrthoDB" id="1701437at2759"/>
<evidence type="ECO:0000256" key="11">
    <source>
        <dbReference type="ARBA" id="ARBA00022927"/>
    </source>
</evidence>
<keyword evidence="21" id="KW-1185">Reference proteome</keyword>
<dbReference type="InterPro" id="IPR006845">
    <property type="entry name" value="Pex_N"/>
</dbReference>
<keyword evidence="12" id="KW-1133">Transmembrane helix</keyword>
<evidence type="ECO:0000256" key="4">
    <source>
        <dbReference type="ARBA" id="ARBA00022448"/>
    </source>
</evidence>
<evidence type="ECO:0000256" key="2">
    <source>
        <dbReference type="ARBA" id="ARBA00004906"/>
    </source>
</evidence>
<evidence type="ECO:0000313" key="20">
    <source>
        <dbReference type="EMBL" id="GBG27291.1"/>
    </source>
</evidence>
<evidence type="ECO:0000256" key="8">
    <source>
        <dbReference type="ARBA" id="ARBA00022771"/>
    </source>
</evidence>
<keyword evidence="9" id="KW-0833">Ubl conjugation pathway</keyword>
<dbReference type="InParanoid" id="A0A2R5GGB0"/>
<evidence type="ECO:0000256" key="16">
    <source>
        <dbReference type="ARBA" id="ARBA00034438"/>
    </source>
</evidence>
<dbReference type="GO" id="GO:0016558">
    <property type="term" value="P:protein import into peroxisome matrix"/>
    <property type="evidence" value="ECO:0007669"/>
    <property type="project" value="InterPro"/>
</dbReference>
<evidence type="ECO:0000256" key="14">
    <source>
        <dbReference type="ARBA" id="ARBA00023140"/>
    </source>
</evidence>
<dbReference type="InterPro" id="IPR017907">
    <property type="entry name" value="Znf_RING_CS"/>
</dbReference>
<keyword evidence="8" id="KW-0863">Zinc-finger</keyword>
<dbReference type="AlphaFoldDB" id="A0A2R5GGB0"/>
<comment type="pathway">
    <text evidence="2">Protein modification; protein ubiquitination.</text>
</comment>
<keyword evidence="13" id="KW-0472">Membrane</keyword>
<comment type="caution">
    <text evidence="20">The sequence shown here is derived from an EMBL/GenBank/DDBJ whole genome shotgun (WGS) entry which is preliminary data.</text>
</comment>
<evidence type="ECO:0000256" key="13">
    <source>
        <dbReference type="ARBA" id="ARBA00023136"/>
    </source>
</evidence>
<keyword evidence="10" id="KW-0862">Zinc</keyword>
<evidence type="ECO:0000256" key="7">
    <source>
        <dbReference type="ARBA" id="ARBA00022723"/>
    </source>
</evidence>
<dbReference type="Proteomes" id="UP000241890">
    <property type="component" value="Unassembled WGS sequence"/>
</dbReference>
<dbReference type="EC" id="2.3.2.36" evidence="17"/>
<name>A0A2R5GGB0_9STRA</name>
<evidence type="ECO:0000313" key="21">
    <source>
        <dbReference type="Proteomes" id="UP000241890"/>
    </source>
</evidence>
<evidence type="ECO:0000256" key="5">
    <source>
        <dbReference type="ARBA" id="ARBA00022679"/>
    </source>
</evidence>
<evidence type="ECO:0000256" key="1">
    <source>
        <dbReference type="ARBA" id="ARBA00004585"/>
    </source>
</evidence>
<feature type="region of interest" description="Disordered" evidence="18">
    <location>
        <begin position="317"/>
        <end position="337"/>
    </location>
</feature>
<dbReference type="SUPFAM" id="SSF57850">
    <property type="entry name" value="RING/U-box"/>
    <property type="match status" value="1"/>
</dbReference>
<dbReference type="PANTHER" id="PTHR48178">
    <property type="entry name" value="PEROXISOME BIOGENESIS FACTOR 2"/>
    <property type="match status" value="1"/>
</dbReference>
<dbReference type="Gene3D" id="3.30.40.10">
    <property type="entry name" value="Zinc/RING finger domain, C3HC4 (zinc finger)"/>
    <property type="match status" value="1"/>
</dbReference>
<keyword evidence="6" id="KW-0812">Transmembrane</keyword>
<evidence type="ECO:0000259" key="19">
    <source>
        <dbReference type="Pfam" id="PF04757"/>
    </source>
</evidence>
<keyword evidence="4" id="KW-0813">Transport</keyword>
<keyword evidence="14" id="KW-0576">Peroxisome</keyword>
<dbReference type="PROSITE" id="PS00518">
    <property type="entry name" value="ZF_RING_1"/>
    <property type="match status" value="1"/>
</dbReference>
<evidence type="ECO:0000256" key="15">
    <source>
        <dbReference type="ARBA" id="ARBA00032511"/>
    </source>
</evidence>
<dbReference type="GO" id="GO:0008270">
    <property type="term" value="F:zinc ion binding"/>
    <property type="evidence" value="ECO:0007669"/>
    <property type="project" value="UniProtKB-KW"/>
</dbReference>
<dbReference type="GO" id="GO:0005778">
    <property type="term" value="C:peroxisomal membrane"/>
    <property type="evidence" value="ECO:0007669"/>
    <property type="project" value="UniProtKB-SubCell"/>
</dbReference>
<keyword evidence="11" id="KW-0653">Protein transport</keyword>
<dbReference type="EMBL" id="BEYU01000029">
    <property type="protein sequence ID" value="GBG27291.1"/>
    <property type="molecule type" value="Genomic_DNA"/>
</dbReference>
<organism evidence="20 21">
    <name type="scientific">Hondaea fermentalgiana</name>
    <dbReference type="NCBI Taxonomy" id="2315210"/>
    <lineage>
        <taxon>Eukaryota</taxon>
        <taxon>Sar</taxon>
        <taxon>Stramenopiles</taxon>
        <taxon>Bigyra</taxon>
        <taxon>Labyrinthulomycetes</taxon>
        <taxon>Thraustochytrida</taxon>
        <taxon>Thraustochytriidae</taxon>
        <taxon>Hondaea</taxon>
    </lineage>
</organism>
<comment type="similarity">
    <text evidence="3">Belongs to the pex2/pex10/pex12 family.</text>
</comment>
<comment type="subcellular location">
    <subcellularLocation>
        <location evidence="1">Peroxisome membrane</location>
        <topology evidence="1">Multi-pass membrane protein</topology>
    </subcellularLocation>
</comment>
<keyword evidence="5" id="KW-0808">Transferase</keyword>
<evidence type="ECO:0000256" key="3">
    <source>
        <dbReference type="ARBA" id="ARBA00008704"/>
    </source>
</evidence>
<evidence type="ECO:0000256" key="10">
    <source>
        <dbReference type="ARBA" id="ARBA00022833"/>
    </source>
</evidence>
<dbReference type="Pfam" id="PF04757">
    <property type="entry name" value="Pex2_Pex12"/>
    <property type="match status" value="1"/>
</dbReference>
<evidence type="ECO:0000256" key="18">
    <source>
        <dbReference type="SAM" id="MobiDB-lite"/>
    </source>
</evidence>
<feature type="compositionally biased region" description="Acidic residues" evidence="18">
    <location>
        <begin position="320"/>
        <end position="332"/>
    </location>
</feature>
<reference evidence="20 21" key="1">
    <citation type="submission" date="2017-12" db="EMBL/GenBank/DDBJ databases">
        <title>Sequencing, de novo assembly and annotation of complete genome of a new Thraustochytrid species, strain FCC1311.</title>
        <authorList>
            <person name="Sedici K."/>
            <person name="Godart F."/>
            <person name="Aiese Cigliano R."/>
            <person name="Sanseverino W."/>
            <person name="Barakat M."/>
            <person name="Ortet P."/>
            <person name="Marechal E."/>
            <person name="Cagnac O."/>
            <person name="Amato A."/>
        </authorList>
    </citation>
    <scope>NUCLEOTIDE SEQUENCE [LARGE SCALE GENOMIC DNA]</scope>
</reference>
<dbReference type="InterPro" id="IPR025654">
    <property type="entry name" value="PEX2/10"/>
</dbReference>
<accession>A0A2R5GGB0</accession>
<comment type="catalytic activity">
    <reaction evidence="16">
        <text>[E2 ubiquitin-conjugating enzyme]-S-ubiquitinyl-L-cysteine + [acceptor protein]-L-cysteine = [E2 ubiquitin-conjugating enzyme]-L-cysteine + [acceptor protein]-S-ubiquitinyl-L-cysteine.</text>
        <dbReference type="EC" id="2.3.2.36"/>
    </reaction>
</comment>
<sequence length="400" mass="45280">MWNAELEGELETVTSSWRARGLARSAAKLDVSRVSQLDALMLDDELLALLKTHAGAVLACVPALEQRSARYQPEMMALLRAIVWIFSYRVNEAPPGDALQNLRYRNEGLFDEAHKRGLLKLPGDGPTRLQRLLHGAGAVVVPWVWERLEEHSLVHRWSSLDEDDWRHRAAKIMDKAERVYVLANLANFVLFLHNGRYRSLLDRLLQMRVVYATKEAHRPVSFEFINQQLLYDGFSDMLMCVLPLVDWTRLQRFGLRSVLALFSFYKRSVAPWLRFLRKRMLGLLLFIRAKIRRARRGSAISEDPNAQEDPLLTEAAADGEPAEDDAEADSDDPSSSLLTGPAGASACVVCAKSPACMPHETNCGHHYCYYCLKTTQMQASEPSAFVCVRCDEPITRAKRL</sequence>
<dbReference type="GO" id="GO:0061630">
    <property type="term" value="F:ubiquitin protein ligase activity"/>
    <property type="evidence" value="ECO:0007669"/>
    <property type="project" value="UniProtKB-EC"/>
</dbReference>
<dbReference type="InterPro" id="IPR013083">
    <property type="entry name" value="Znf_RING/FYVE/PHD"/>
</dbReference>
<gene>
    <name evidence="20" type="ORF">FCC1311_035132</name>
</gene>
<dbReference type="PANTHER" id="PTHR48178:SF1">
    <property type="entry name" value="PEROXISOME BIOGENESIS FACTOR 2"/>
    <property type="match status" value="1"/>
</dbReference>
<evidence type="ECO:0000256" key="12">
    <source>
        <dbReference type="ARBA" id="ARBA00022989"/>
    </source>
</evidence>
<feature type="domain" description="Pex N-terminal" evidence="19">
    <location>
        <begin position="44"/>
        <end position="245"/>
    </location>
</feature>
<protein>
    <recommendedName>
        <fullName evidence="17">RING-type E3 ubiquitin transferase (cysteine targeting)</fullName>
        <ecNumber evidence="17">2.3.2.36</ecNumber>
    </recommendedName>
    <alternativeName>
        <fullName evidence="15">Peroxin-2</fullName>
    </alternativeName>
</protein>
<evidence type="ECO:0000256" key="9">
    <source>
        <dbReference type="ARBA" id="ARBA00022786"/>
    </source>
</evidence>
<evidence type="ECO:0000256" key="6">
    <source>
        <dbReference type="ARBA" id="ARBA00022692"/>
    </source>
</evidence>
<evidence type="ECO:0000256" key="17">
    <source>
        <dbReference type="ARBA" id="ARBA00034523"/>
    </source>
</evidence>
<proteinExistence type="inferred from homology"/>
<keyword evidence="7" id="KW-0479">Metal-binding</keyword>